<reference evidence="1 3" key="1">
    <citation type="journal article" date="2011" name="Nature">
        <title>The Medicago genome provides insight into the evolution of rhizobial symbioses.</title>
        <authorList>
            <person name="Young N.D."/>
            <person name="Debelle F."/>
            <person name="Oldroyd G.E."/>
            <person name="Geurts R."/>
            <person name="Cannon S.B."/>
            <person name="Udvardi M.K."/>
            <person name="Benedito V.A."/>
            <person name="Mayer K.F."/>
            <person name="Gouzy J."/>
            <person name="Schoof H."/>
            <person name="Van de Peer Y."/>
            <person name="Proost S."/>
            <person name="Cook D.R."/>
            <person name="Meyers B.C."/>
            <person name="Spannagl M."/>
            <person name="Cheung F."/>
            <person name="De Mita S."/>
            <person name="Krishnakumar V."/>
            <person name="Gundlach H."/>
            <person name="Zhou S."/>
            <person name="Mudge J."/>
            <person name="Bharti A.K."/>
            <person name="Murray J.D."/>
            <person name="Naoumkina M.A."/>
            <person name="Rosen B."/>
            <person name="Silverstein K.A."/>
            <person name="Tang H."/>
            <person name="Rombauts S."/>
            <person name="Zhao P.X."/>
            <person name="Zhou P."/>
            <person name="Barbe V."/>
            <person name="Bardou P."/>
            <person name="Bechner M."/>
            <person name="Bellec A."/>
            <person name="Berger A."/>
            <person name="Berges H."/>
            <person name="Bidwell S."/>
            <person name="Bisseling T."/>
            <person name="Choisne N."/>
            <person name="Couloux A."/>
            <person name="Denny R."/>
            <person name="Deshpande S."/>
            <person name="Dai X."/>
            <person name="Doyle J.J."/>
            <person name="Dudez A.M."/>
            <person name="Farmer A.D."/>
            <person name="Fouteau S."/>
            <person name="Franken C."/>
            <person name="Gibelin C."/>
            <person name="Gish J."/>
            <person name="Goldstein S."/>
            <person name="Gonzalez A.J."/>
            <person name="Green P.J."/>
            <person name="Hallab A."/>
            <person name="Hartog M."/>
            <person name="Hua A."/>
            <person name="Humphray S.J."/>
            <person name="Jeong D.H."/>
            <person name="Jing Y."/>
            <person name="Jocker A."/>
            <person name="Kenton S.M."/>
            <person name="Kim D.J."/>
            <person name="Klee K."/>
            <person name="Lai H."/>
            <person name="Lang C."/>
            <person name="Lin S."/>
            <person name="Macmil S.L."/>
            <person name="Magdelenat G."/>
            <person name="Matthews L."/>
            <person name="McCorrison J."/>
            <person name="Monaghan E.L."/>
            <person name="Mun J.H."/>
            <person name="Najar F.Z."/>
            <person name="Nicholson C."/>
            <person name="Noirot C."/>
            <person name="O'Bleness M."/>
            <person name="Paule C.R."/>
            <person name="Poulain J."/>
            <person name="Prion F."/>
            <person name="Qin B."/>
            <person name="Qu C."/>
            <person name="Retzel E.F."/>
            <person name="Riddle C."/>
            <person name="Sallet E."/>
            <person name="Samain S."/>
            <person name="Samson N."/>
            <person name="Sanders I."/>
            <person name="Saurat O."/>
            <person name="Scarpelli C."/>
            <person name="Schiex T."/>
            <person name="Segurens B."/>
            <person name="Severin A.J."/>
            <person name="Sherrier D.J."/>
            <person name="Shi R."/>
            <person name="Sims S."/>
            <person name="Singer S.R."/>
            <person name="Sinharoy S."/>
            <person name="Sterck L."/>
            <person name="Viollet A."/>
            <person name="Wang B.B."/>
            <person name="Wang K."/>
            <person name="Wang M."/>
            <person name="Wang X."/>
            <person name="Warfsmann J."/>
            <person name="Weissenbach J."/>
            <person name="White D.D."/>
            <person name="White J.D."/>
            <person name="Wiley G.B."/>
            <person name="Wincker P."/>
            <person name="Xing Y."/>
            <person name="Yang L."/>
            <person name="Yao Z."/>
            <person name="Ying F."/>
            <person name="Zhai J."/>
            <person name="Zhou L."/>
            <person name="Zuber A."/>
            <person name="Denarie J."/>
            <person name="Dixon R.A."/>
            <person name="May G.D."/>
            <person name="Schwartz D.C."/>
            <person name="Rogers J."/>
            <person name="Quetier F."/>
            <person name="Town C.D."/>
            <person name="Roe B.A."/>
        </authorList>
    </citation>
    <scope>NUCLEOTIDE SEQUENCE [LARGE SCALE GENOMIC DNA]</scope>
    <source>
        <strain evidence="1">A17</strain>
        <strain evidence="2 3">cv. Jemalong A17</strain>
    </source>
</reference>
<keyword evidence="1" id="KW-0812">Transmembrane</keyword>
<proteinExistence type="predicted"/>
<sequence length="73" mass="8629">MVTHAHVETLIKLSIGEFIVYKIIIAGRSELFKKNRLNTKAFFNGAEMPYLDLTSREFVRIQKCLDNFRRHKM</sequence>
<dbReference type="HOGENOM" id="CLU_2708553_0_0_1"/>
<dbReference type="Proteomes" id="UP000002051">
    <property type="component" value="Chromosome 4"/>
</dbReference>
<protein>
    <submittedName>
        <fullName evidence="1">Transmembrane protein, putative</fullName>
    </submittedName>
</protein>
<evidence type="ECO:0000313" key="1">
    <source>
        <dbReference type="EMBL" id="KEH31847.1"/>
    </source>
</evidence>
<keyword evidence="1" id="KW-0472">Membrane</keyword>
<organism evidence="1 3">
    <name type="scientific">Medicago truncatula</name>
    <name type="common">Barrel medic</name>
    <name type="synonym">Medicago tribuloides</name>
    <dbReference type="NCBI Taxonomy" id="3880"/>
    <lineage>
        <taxon>Eukaryota</taxon>
        <taxon>Viridiplantae</taxon>
        <taxon>Streptophyta</taxon>
        <taxon>Embryophyta</taxon>
        <taxon>Tracheophyta</taxon>
        <taxon>Spermatophyta</taxon>
        <taxon>Magnoliopsida</taxon>
        <taxon>eudicotyledons</taxon>
        <taxon>Gunneridae</taxon>
        <taxon>Pentapetalae</taxon>
        <taxon>rosids</taxon>
        <taxon>fabids</taxon>
        <taxon>Fabales</taxon>
        <taxon>Fabaceae</taxon>
        <taxon>Papilionoideae</taxon>
        <taxon>50 kb inversion clade</taxon>
        <taxon>NPAAA clade</taxon>
        <taxon>Hologalegina</taxon>
        <taxon>IRL clade</taxon>
        <taxon>Trifolieae</taxon>
        <taxon>Medicago</taxon>
    </lineage>
</organism>
<gene>
    <name evidence="1" type="ordered locus">MTR_4g105780</name>
</gene>
<dbReference type="AlphaFoldDB" id="A0A072UQA2"/>
<dbReference type="EnsemblPlants" id="KEH31847">
    <property type="protein sequence ID" value="KEH31847"/>
    <property type="gene ID" value="MTR_4g105780"/>
</dbReference>
<name>A0A072UQA2_MEDTR</name>
<keyword evidence="3" id="KW-1185">Reference proteome</keyword>
<reference evidence="1 3" key="2">
    <citation type="journal article" date="2014" name="BMC Genomics">
        <title>An improved genome release (version Mt4.0) for the model legume Medicago truncatula.</title>
        <authorList>
            <person name="Tang H."/>
            <person name="Krishnakumar V."/>
            <person name="Bidwell S."/>
            <person name="Rosen B."/>
            <person name="Chan A."/>
            <person name="Zhou S."/>
            <person name="Gentzbittel L."/>
            <person name="Childs K.L."/>
            <person name="Yandell M."/>
            <person name="Gundlach H."/>
            <person name="Mayer K.F."/>
            <person name="Schwartz D.C."/>
            <person name="Town C.D."/>
        </authorList>
    </citation>
    <scope>GENOME REANNOTATION</scope>
    <source>
        <strain evidence="1">A17</strain>
        <strain evidence="2 3">cv. Jemalong A17</strain>
    </source>
</reference>
<dbReference type="EMBL" id="CM001220">
    <property type="protein sequence ID" value="KEH31847.1"/>
    <property type="molecule type" value="Genomic_DNA"/>
</dbReference>
<reference evidence="2" key="3">
    <citation type="submission" date="2015-04" db="UniProtKB">
        <authorList>
            <consortium name="EnsemblPlants"/>
        </authorList>
    </citation>
    <scope>IDENTIFICATION</scope>
    <source>
        <strain evidence="2">cv. Jemalong A17</strain>
    </source>
</reference>
<evidence type="ECO:0000313" key="2">
    <source>
        <dbReference type="EnsemblPlants" id="KEH31847"/>
    </source>
</evidence>
<evidence type="ECO:0000313" key="3">
    <source>
        <dbReference type="Proteomes" id="UP000002051"/>
    </source>
</evidence>
<accession>A0A072UQA2</accession>